<keyword evidence="2" id="KW-0732">Signal</keyword>
<dbReference type="Pfam" id="PF10223">
    <property type="entry name" value="Menorin_N"/>
    <property type="match status" value="1"/>
</dbReference>
<keyword evidence="5" id="KW-1185">Reference proteome</keyword>
<proteinExistence type="inferred from homology"/>
<reference evidence="4 5" key="1">
    <citation type="submission" date="2019-01" db="EMBL/GenBank/DDBJ databases">
        <authorList>
            <person name="Sayadi A."/>
        </authorList>
    </citation>
    <scope>NUCLEOTIDE SEQUENCE [LARGE SCALE GENOMIC DNA]</scope>
</reference>
<evidence type="ECO:0000256" key="2">
    <source>
        <dbReference type="SAM" id="SignalP"/>
    </source>
</evidence>
<evidence type="ECO:0000313" key="5">
    <source>
        <dbReference type="Proteomes" id="UP000410492"/>
    </source>
</evidence>
<protein>
    <recommendedName>
        <fullName evidence="3">Menorin-like domain-containing protein</fullName>
    </recommendedName>
</protein>
<sequence length="289" mass="32214">MLVNSVYLSLAILLISMCKQGQTATIMGSTMTDFFPEVYGNVSLVTWAHAVNNQAYLTKTLADGRIMMIEADISEGIESNSSDKLIPIMAHPPNRESDLSLESFLEQITNQPKSTIRQGVKLDFKSLAALEMSIGIINYYNKETFPLWINADILPGPINSTVKPVNPYRFLELSKKLGNVVLSLGWTTHYGPGMVGKYKDTDIETMLHVINSNNILNEISFPVRAGLAAESLDELLRLLKTVKHSTLTLWSHENDNVNVSKLNNVIKEIGCDRIYIDVPESLRKQLITS</sequence>
<evidence type="ECO:0000259" key="3">
    <source>
        <dbReference type="Pfam" id="PF10223"/>
    </source>
</evidence>
<evidence type="ECO:0000313" key="4">
    <source>
        <dbReference type="EMBL" id="VEN40182.1"/>
    </source>
</evidence>
<evidence type="ECO:0000256" key="1">
    <source>
        <dbReference type="ARBA" id="ARBA00044953"/>
    </source>
</evidence>
<dbReference type="Proteomes" id="UP000410492">
    <property type="component" value="Unassembled WGS sequence"/>
</dbReference>
<dbReference type="EMBL" id="CAACVG010006392">
    <property type="protein sequence ID" value="VEN40182.1"/>
    <property type="molecule type" value="Genomic_DNA"/>
</dbReference>
<dbReference type="PANTHER" id="PTHR21184">
    <property type="entry name" value="MENORIN (DENDRITIC BRANCHING PROTEIN)"/>
    <property type="match status" value="1"/>
</dbReference>
<feature type="signal peptide" evidence="2">
    <location>
        <begin position="1"/>
        <end position="23"/>
    </location>
</feature>
<dbReference type="InterPro" id="IPR019356">
    <property type="entry name" value="Menorin_dom"/>
</dbReference>
<dbReference type="AlphaFoldDB" id="A0A653BX23"/>
<feature type="chain" id="PRO_5024839125" description="Menorin-like domain-containing protein" evidence="2">
    <location>
        <begin position="24"/>
        <end position="289"/>
    </location>
</feature>
<dbReference type="OrthoDB" id="413402at2759"/>
<gene>
    <name evidence="4" type="ORF">CALMAC_LOCUS4439</name>
</gene>
<comment type="similarity">
    <text evidence="1">Belongs to the menorin family.</text>
</comment>
<accession>A0A653BX23</accession>
<organism evidence="4 5">
    <name type="scientific">Callosobruchus maculatus</name>
    <name type="common">Southern cowpea weevil</name>
    <name type="synonym">Pulse bruchid</name>
    <dbReference type="NCBI Taxonomy" id="64391"/>
    <lineage>
        <taxon>Eukaryota</taxon>
        <taxon>Metazoa</taxon>
        <taxon>Ecdysozoa</taxon>
        <taxon>Arthropoda</taxon>
        <taxon>Hexapoda</taxon>
        <taxon>Insecta</taxon>
        <taxon>Pterygota</taxon>
        <taxon>Neoptera</taxon>
        <taxon>Endopterygota</taxon>
        <taxon>Coleoptera</taxon>
        <taxon>Polyphaga</taxon>
        <taxon>Cucujiformia</taxon>
        <taxon>Chrysomeloidea</taxon>
        <taxon>Chrysomelidae</taxon>
        <taxon>Bruchinae</taxon>
        <taxon>Bruchini</taxon>
        <taxon>Callosobruchus</taxon>
    </lineage>
</organism>
<feature type="domain" description="Menorin-like" evidence="3">
    <location>
        <begin position="42"/>
        <end position="283"/>
    </location>
</feature>
<name>A0A653BX23_CALMS</name>
<dbReference type="PANTHER" id="PTHR21184:SF6">
    <property type="entry name" value="CONSERVED PLASMA MEMBRANE PROTEIN"/>
    <property type="match status" value="1"/>
</dbReference>
<dbReference type="GO" id="GO:0005615">
    <property type="term" value="C:extracellular space"/>
    <property type="evidence" value="ECO:0007669"/>
    <property type="project" value="TreeGrafter"/>
</dbReference>